<sequence>MTRPEAPVAPTPHDLIGLTEAARLLGSSRWTVRRMINRGELPGYRVGRLIKVSARDVDRAARRIPPAGGES</sequence>
<dbReference type="OrthoDB" id="4870800at2"/>
<dbReference type="AlphaFoldDB" id="A0A3Q9ENZ6"/>
<dbReference type="InterPro" id="IPR009061">
    <property type="entry name" value="DNA-bd_dom_put_sf"/>
</dbReference>
<dbReference type="Proteomes" id="UP000280298">
    <property type="component" value="Chromosome"/>
</dbReference>
<evidence type="ECO:0000313" key="3">
    <source>
        <dbReference type="Proteomes" id="UP000280298"/>
    </source>
</evidence>
<proteinExistence type="predicted"/>
<protein>
    <submittedName>
        <fullName evidence="2">DNA-binding protein</fullName>
    </submittedName>
</protein>
<accession>A0A3Q9ENZ6</accession>
<evidence type="ECO:0000259" key="1">
    <source>
        <dbReference type="Pfam" id="PF12728"/>
    </source>
</evidence>
<evidence type="ECO:0000313" key="2">
    <source>
        <dbReference type="EMBL" id="AZQ32640.1"/>
    </source>
</evidence>
<dbReference type="Pfam" id="PF12728">
    <property type="entry name" value="HTH_17"/>
    <property type="match status" value="1"/>
</dbReference>
<dbReference type="NCBIfam" id="TIGR01764">
    <property type="entry name" value="excise"/>
    <property type="match status" value="1"/>
</dbReference>
<reference evidence="2 3" key="1">
    <citation type="journal article" date="2019" name="Int. J. Syst. Evol. Microbiol.">
        <title>Streptomyces cyaneochromogenes sp. nov., a blue pigment-producing actinomycete from manganese-contaminated soil.</title>
        <authorList>
            <person name="Tang X."/>
            <person name="Zhao J."/>
            <person name="Li K."/>
            <person name="Chen Z."/>
            <person name="Sun Y."/>
            <person name="Gao J."/>
        </authorList>
    </citation>
    <scope>NUCLEOTIDE SEQUENCE [LARGE SCALE GENOMIC DNA]</scope>
    <source>
        <strain evidence="2 3">MK-45</strain>
    </source>
</reference>
<dbReference type="InterPro" id="IPR041657">
    <property type="entry name" value="HTH_17"/>
</dbReference>
<gene>
    <name evidence="2" type="ORF">EJ357_03595</name>
</gene>
<feature type="domain" description="Helix-turn-helix" evidence="1">
    <location>
        <begin position="18"/>
        <end position="62"/>
    </location>
</feature>
<dbReference type="InterPro" id="IPR010093">
    <property type="entry name" value="SinI_DNA-bd"/>
</dbReference>
<keyword evidence="2" id="KW-0238">DNA-binding</keyword>
<dbReference type="KEGG" id="scya:EJ357_03595"/>
<dbReference type="GO" id="GO:0003677">
    <property type="term" value="F:DNA binding"/>
    <property type="evidence" value="ECO:0007669"/>
    <property type="project" value="UniProtKB-KW"/>
</dbReference>
<organism evidence="2 3">
    <name type="scientific">Streptomyces cyaneochromogenes</name>
    <dbReference type="NCBI Taxonomy" id="2496836"/>
    <lineage>
        <taxon>Bacteria</taxon>
        <taxon>Bacillati</taxon>
        <taxon>Actinomycetota</taxon>
        <taxon>Actinomycetes</taxon>
        <taxon>Kitasatosporales</taxon>
        <taxon>Streptomycetaceae</taxon>
        <taxon>Streptomyces</taxon>
    </lineage>
</organism>
<dbReference type="SUPFAM" id="SSF46955">
    <property type="entry name" value="Putative DNA-binding domain"/>
    <property type="match status" value="1"/>
</dbReference>
<name>A0A3Q9ENZ6_9ACTN</name>
<dbReference type="EMBL" id="CP034539">
    <property type="protein sequence ID" value="AZQ32640.1"/>
    <property type="molecule type" value="Genomic_DNA"/>
</dbReference>
<dbReference type="RefSeq" id="WP_126388522.1">
    <property type="nucleotide sequence ID" value="NZ_CP034539.1"/>
</dbReference>
<keyword evidence="3" id="KW-1185">Reference proteome</keyword>